<keyword evidence="3" id="KW-1185">Reference proteome</keyword>
<evidence type="ECO:0008006" key="4">
    <source>
        <dbReference type="Google" id="ProtNLM"/>
    </source>
</evidence>
<dbReference type="Proteomes" id="UP000321129">
    <property type="component" value="Unassembled WGS sequence"/>
</dbReference>
<name>A0A5C6U7V6_9SPHN</name>
<feature type="chain" id="PRO_5023020030" description="DUF3313 domain-containing protein" evidence="1">
    <location>
        <begin position="24"/>
        <end position="296"/>
    </location>
</feature>
<sequence>MAANMPIAILIAGLAACSPAAVAAHEAGDAAAAPVAPISLPFAPPLDRPLDYRIDQAQPGPSGEELSFSRRYRLQFARAGRGFHLDVTLTDVSADAPAKMVTAFRAALRPLLGMTIGYHLSADGHTVYLDDPVAVRAAFDRLVDEIARNGANGGDVAIARAAVARMAQLDDEAMTQLLFEEVRPLLQFAQSQVGQAPAELQTRGRDLTDAPVSAKTHLEIVASDAASMQIDETTRTVRAGDDGNQALAIVSAITYSIDRATGLATRIEQRDTAGRADGRALSRKTRTLTPLDPQGI</sequence>
<dbReference type="EMBL" id="VOPY01000004">
    <property type="protein sequence ID" value="TXC67795.1"/>
    <property type="molecule type" value="Genomic_DNA"/>
</dbReference>
<evidence type="ECO:0000313" key="2">
    <source>
        <dbReference type="EMBL" id="TXC67795.1"/>
    </source>
</evidence>
<organism evidence="2 3">
    <name type="scientific">Flavisphingopyxis soli</name>
    <dbReference type="NCBI Taxonomy" id="2601267"/>
    <lineage>
        <taxon>Bacteria</taxon>
        <taxon>Pseudomonadati</taxon>
        <taxon>Pseudomonadota</taxon>
        <taxon>Alphaproteobacteria</taxon>
        <taxon>Sphingomonadales</taxon>
        <taxon>Sphingopyxidaceae</taxon>
        <taxon>Flavisphingopyxis</taxon>
    </lineage>
</organism>
<comment type="caution">
    <text evidence="2">The sequence shown here is derived from an EMBL/GenBank/DDBJ whole genome shotgun (WGS) entry which is preliminary data.</text>
</comment>
<dbReference type="AlphaFoldDB" id="A0A5C6U7V6"/>
<keyword evidence="1" id="KW-0732">Signal</keyword>
<feature type="signal peptide" evidence="1">
    <location>
        <begin position="1"/>
        <end position="23"/>
    </location>
</feature>
<gene>
    <name evidence="2" type="ORF">FSZ31_12550</name>
</gene>
<accession>A0A5C6U7V6</accession>
<evidence type="ECO:0000313" key="3">
    <source>
        <dbReference type="Proteomes" id="UP000321129"/>
    </source>
</evidence>
<reference evidence="2 3" key="1">
    <citation type="submission" date="2019-08" db="EMBL/GenBank/DDBJ databases">
        <title>Sphingorhabdus soil sp. nov., isolated from arctic soil.</title>
        <authorList>
            <person name="Liu Y."/>
        </authorList>
    </citation>
    <scope>NUCLEOTIDE SEQUENCE [LARGE SCALE GENOMIC DNA]</scope>
    <source>
        <strain evidence="2 3">D-2Q-5-6</strain>
    </source>
</reference>
<evidence type="ECO:0000256" key="1">
    <source>
        <dbReference type="SAM" id="SignalP"/>
    </source>
</evidence>
<proteinExistence type="predicted"/>
<protein>
    <recommendedName>
        <fullName evidence="4">DUF3313 domain-containing protein</fullName>
    </recommendedName>
</protein>